<dbReference type="Proteomes" id="UP000521227">
    <property type="component" value="Unassembled WGS sequence"/>
</dbReference>
<dbReference type="Pfam" id="PF20172">
    <property type="entry name" value="DUF6538"/>
    <property type="match status" value="1"/>
</dbReference>
<feature type="domain" description="Tyr recombinase" evidence="2">
    <location>
        <begin position="259"/>
        <end position="438"/>
    </location>
</feature>
<accession>A0A840N084</accession>
<dbReference type="Gene3D" id="1.10.443.10">
    <property type="entry name" value="Intergrase catalytic core"/>
    <property type="match status" value="1"/>
</dbReference>
<evidence type="ECO:0000259" key="2">
    <source>
        <dbReference type="PROSITE" id="PS51898"/>
    </source>
</evidence>
<protein>
    <submittedName>
        <fullName evidence="3">Integrase</fullName>
    </submittedName>
</protein>
<sequence>MLHKSDQDRFLFPRNGVLYYWRRVPKTLAAIDSRAPLIRHSLKTDDLAKARAQRDVLEKADNQLWAAMLLEGREPSQALEKYQAARLLCEAMGFNYYPVDELAQQPIPQILQRMNVVKPVDTPAAVAAAVLGAEPLPKVKVSGAFKVYCEEIVADELTGKSPAQRERWKNVKKRAINSFINVVGDKPMVDITRDDGRTFYKFWLAKLVNKNAKDRRSASMCNRMVGNLRVLYDSYFKHLGEFDRQNPFASFWFADKFKKTRPPFSVDWIKTKVLKPGALARMNPEGRAIVLTLVETGARPSEICNLTEPFIKLDDPVPHILIEPRLDPDDPREIKTATSIRAVPLVGAALAAMKKFPKGFARYKDKESSMSAALNKFFRENELFPTPKHKIYSFRHSFEDRLKNAGVDDELRRLLMGHAIDRPKYGAGGSLEWRQAELLKLALPFDETII</sequence>
<reference evidence="3 4" key="1">
    <citation type="submission" date="2020-08" db="EMBL/GenBank/DDBJ databases">
        <title>Genomic Encyclopedia of Type Strains, Phase IV (KMG-IV): sequencing the most valuable type-strain genomes for metagenomic binning, comparative biology and taxonomic classification.</title>
        <authorList>
            <person name="Goeker M."/>
        </authorList>
    </citation>
    <scope>NUCLEOTIDE SEQUENCE [LARGE SCALE GENOMIC DNA]</scope>
    <source>
        <strain evidence="3 4">DSM 17498</strain>
    </source>
</reference>
<dbReference type="GO" id="GO:0003677">
    <property type="term" value="F:DNA binding"/>
    <property type="evidence" value="ECO:0007669"/>
    <property type="project" value="InterPro"/>
</dbReference>
<evidence type="ECO:0000256" key="1">
    <source>
        <dbReference type="ARBA" id="ARBA00023172"/>
    </source>
</evidence>
<dbReference type="AlphaFoldDB" id="A0A840N084"/>
<dbReference type="EMBL" id="JACHIJ010000002">
    <property type="protein sequence ID" value="MBB5051887.1"/>
    <property type="molecule type" value="Genomic_DNA"/>
</dbReference>
<name>A0A840N084_9BRAD</name>
<dbReference type="GO" id="GO:0015074">
    <property type="term" value="P:DNA integration"/>
    <property type="evidence" value="ECO:0007669"/>
    <property type="project" value="InterPro"/>
</dbReference>
<proteinExistence type="predicted"/>
<keyword evidence="1" id="KW-0233">DNA recombination</keyword>
<dbReference type="SUPFAM" id="SSF56349">
    <property type="entry name" value="DNA breaking-rejoining enzymes"/>
    <property type="match status" value="1"/>
</dbReference>
<evidence type="ECO:0000313" key="3">
    <source>
        <dbReference type="EMBL" id="MBB5051887.1"/>
    </source>
</evidence>
<dbReference type="PROSITE" id="PS51898">
    <property type="entry name" value="TYR_RECOMBINASE"/>
    <property type="match status" value="1"/>
</dbReference>
<dbReference type="InterPro" id="IPR002104">
    <property type="entry name" value="Integrase_catalytic"/>
</dbReference>
<evidence type="ECO:0000313" key="4">
    <source>
        <dbReference type="Proteomes" id="UP000521227"/>
    </source>
</evidence>
<dbReference type="RefSeq" id="WP_024919085.1">
    <property type="nucleotide sequence ID" value="NZ_JACHIJ010000002.1"/>
</dbReference>
<dbReference type="InterPro" id="IPR046668">
    <property type="entry name" value="DUF6538"/>
</dbReference>
<comment type="caution">
    <text evidence="3">The sequence shown here is derived from an EMBL/GenBank/DDBJ whole genome shotgun (WGS) entry which is preliminary data.</text>
</comment>
<dbReference type="GO" id="GO:0006310">
    <property type="term" value="P:DNA recombination"/>
    <property type="evidence" value="ECO:0007669"/>
    <property type="project" value="UniProtKB-KW"/>
</dbReference>
<dbReference type="InterPro" id="IPR011010">
    <property type="entry name" value="DNA_brk_join_enz"/>
</dbReference>
<dbReference type="InterPro" id="IPR013762">
    <property type="entry name" value="Integrase-like_cat_sf"/>
</dbReference>
<gene>
    <name evidence="3" type="ORF">HNQ36_001841</name>
</gene>
<organism evidence="3 4">
    <name type="scientific">Afipia massiliensis</name>
    <dbReference type="NCBI Taxonomy" id="211460"/>
    <lineage>
        <taxon>Bacteria</taxon>
        <taxon>Pseudomonadati</taxon>
        <taxon>Pseudomonadota</taxon>
        <taxon>Alphaproteobacteria</taxon>
        <taxon>Hyphomicrobiales</taxon>
        <taxon>Nitrobacteraceae</taxon>
        <taxon>Afipia</taxon>
    </lineage>
</organism>